<keyword evidence="8" id="KW-0106">Calcium</keyword>
<dbReference type="GO" id="GO:0005102">
    <property type="term" value="F:signaling receptor binding"/>
    <property type="evidence" value="ECO:0007669"/>
    <property type="project" value="TreeGrafter"/>
</dbReference>
<dbReference type="OrthoDB" id="7735550at2759"/>
<dbReference type="GO" id="GO:0003823">
    <property type="term" value="F:antigen binding"/>
    <property type="evidence" value="ECO:0007669"/>
    <property type="project" value="TreeGrafter"/>
</dbReference>
<keyword evidence="7" id="KW-0677">Repeat</keyword>
<keyword evidence="10" id="KW-0176">Collagen</keyword>
<feature type="non-terminal residue" evidence="15">
    <location>
        <position position="1"/>
    </location>
</feature>
<evidence type="ECO:0000256" key="1">
    <source>
        <dbReference type="ARBA" id="ARBA00004613"/>
    </source>
</evidence>
<keyword evidence="11" id="KW-1015">Disulfide bond</keyword>
<reference evidence="15" key="1">
    <citation type="submission" date="2025-08" db="UniProtKB">
        <authorList>
            <consortium name="RefSeq"/>
        </authorList>
    </citation>
    <scope>IDENTIFICATION</scope>
    <source>
        <tissue evidence="15">Skeletal muscle</tissue>
    </source>
</reference>
<dbReference type="PROSITE" id="PS00514">
    <property type="entry name" value="FIBRINOGEN_C_1"/>
    <property type="match status" value="1"/>
</dbReference>
<keyword evidence="14" id="KW-1185">Reference proteome</keyword>
<keyword evidence="3" id="KW-0399">Innate immunity</keyword>
<evidence type="ECO:0000256" key="3">
    <source>
        <dbReference type="ARBA" id="ARBA00022588"/>
    </source>
</evidence>
<dbReference type="InterPro" id="IPR050373">
    <property type="entry name" value="Fibrinogen_C-term_domain"/>
</dbReference>
<evidence type="ECO:0000256" key="9">
    <source>
        <dbReference type="ARBA" id="ARBA00022859"/>
    </source>
</evidence>
<evidence type="ECO:0000256" key="6">
    <source>
        <dbReference type="ARBA" id="ARBA00022734"/>
    </source>
</evidence>
<dbReference type="InterPro" id="IPR014716">
    <property type="entry name" value="Fibrinogen_a/b/g_C_1"/>
</dbReference>
<evidence type="ECO:0000256" key="8">
    <source>
        <dbReference type="ARBA" id="ARBA00022837"/>
    </source>
</evidence>
<dbReference type="GO" id="GO:0005615">
    <property type="term" value="C:extracellular space"/>
    <property type="evidence" value="ECO:0007669"/>
    <property type="project" value="TreeGrafter"/>
</dbReference>
<dbReference type="InterPro" id="IPR002181">
    <property type="entry name" value="Fibrinogen_a/b/g_C_dom"/>
</dbReference>
<dbReference type="PANTHER" id="PTHR19143">
    <property type="entry name" value="FIBRINOGEN/TENASCIN/ANGIOPOEITIN"/>
    <property type="match status" value="1"/>
</dbReference>
<keyword evidence="2" id="KW-0964">Secreted</keyword>
<dbReference type="GO" id="GO:0046872">
    <property type="term" value="F:metal ion binding"/>
    <property type="evidence" value="ECO:0007669"/>
    <property type="project" value="UniProtKB-KW"/>
</dbReference>
<keyword evidence="5" id="KW-0732">Signal</keyword>
<organism evidence="14 15">
    <name type="scientific">Thamnophis sirtalis</name>
    <dbReference type="NCBI Taxonomy" id="35019"/>
    <lineage>
        <taxon>Eukaryota</taxon>
        <taxon>Metazoa</taxon>
        <taxon>Chordata</taxon>
        <taxon>Craniata</taxon>
        <taxon>Vertebrata</taxon>
        <taxon>Euteleostomi</taxon>
        <taxon>Lepidosauria</taxon>
        <taxon>Squamata</taxon>
        <taxon>Bifurcata</taxon>
        <taxon>Unidentata</taxon>
        <taxon>Episquamata</taxon>
        <taxon>Toxicofera</taxon>
        <taxon>Serpentes</taxon>
        <taxon>Colubroidea</taxon>
        <taxon>Colubridae</taxon>
        <taxon>Natricinae</taxon>
        <taxon>Thamnophis</taxon>
    </lineage>
</organism>
<dbReference type="SUPFAM" id="SSF56496">
    <property type="entry name" value="Fibrinogen C-terminal domain-like"/>
    <property type="match status" value="1"/>
</dbReference>
<evidence type="ECO:0000259" key="13">
    <source>
        <dbReference type="PROSITE" id="PS51406"/>
    </source>
</evidence>
<dbReference type="RefSeq" id="XP_013913918.1">
    <property type="nucleotide sequence ID" value="XM_014058443.1"/>
</dbReference>
<keyword evidence="6" id="KW-0430">Lectin</keyword>
<dbReference type="GO" id="GO:0030246">
    <property type="term" value="F:carbohydrate binding"/>
    <property type="evidence" value="ECO:0007669"/>
    <property type="project" value="UniProtKB-KW"/>
</dbReference>
<evidence type="ECO:0000313" key="15">
    <source>
        <dbReference type="RefSeq" id="XP_013913918.1"/>
    </source>
</evidence>
<evidence type="ECO:0000256" key="7">
    <source>
        <dbReference type="ARBA" id="ARBA00022737"/>
    </source>
</evidence>
<sequence length="150" mass="17247">GFGSELREFWLGNDHLHLLTSLGENELRVDLMDFLNKHSFAKYGSFQVAAESDQYRLTVGNFTGGPAGDSLKRHHNMSFSTRDKEQDPQKKKCATRFKGAWWYHGCHDSNLNGKYLLGEHLSFADGINWRTGRGHNYSYKQAEMKFRPTT</sequence>
<dbReference type="GO" id="GO:0005581">
    <property type="term" value="C:collagen trimer"/>
    <property type="evidence" value="ECO:0007669"/>
    <property type="project" value="UniProtKB-KW"/>
</dbReference>
<dbReference type="KEGG" id="tsr:106542647"/>
<evidence type="ECO:0000313" key="14">
    <source>
        <dbReference type="Proteomes" id="UP000504617"/>
    </source>
</evidence>
<proteinExistence type="predicted"/>
<keyword evidence="9" id="KW-0391">Immunity</keyword>
<gene>
    <name evidence="15" type="primary">LOC106542647</name>
</gene>
<dbReference type="InterPro" id="IPR036056">
    <property type="entry name" value="Fibrinogen-like_C"/>
</dbReference>
<dbReference type="PROSITE" id="PS51406">
    <property type="entry name" value="FIBRINOGEN_C_2"/>
    <property type="match status" value="1"/>
</dbReference>
<dbReference type="PANTHER" id="PTHR19143:SF433">
    <property type="entry name" value="FICOLIN-2"/>
    <property type="match status" value="1"/>
</dbReference>
<evidence type="ECO:0000256" key="10">
    <source>
        <dbReference type="ARBA" id="ARBA00023119"/>
    </source>
</evidence>
<dbReference type="Pfam" id="PF00147">
    <property type="entry name" value="Fibrinogen_C"/>
    <property type="match status" value="1"/>
</dbReference>
<dbReference type="GO" id="GO:0001867">
    <property type="term" value="P:complement activation, lectin pathway"/>
    <property type="evidence" value="ECO:0007669"/>
    <property type="project" value="TreeGrafter"/>
</dbReference>
<dbReference type="InterPro" id="IPR020837">
    <property type="entry name" value="Fibrinogen_CS"/>
</dbReference>
<dbReference type="SMART" id="SM00186">
    <property type="entry name" value="FBG"/>
    <property type="match status" value="1"/>
</dbReference>
<accession>A0A6I9XTB6</accession>
<evidence type="ECO:0000256" key="4">
    <source>
        <dbReference type="ARBA" id="ARBA00022723"/>
    </source>
</evidence>
<name>A0A6I9XTB6_9SAUR</name>
<dbReference type="GeneID" id="106542647"/>
<dbReference type="GO" id="GO:0097367">
    <property type="term" value="F:carbohydrate derivative binding"/>
    <property type="evidence" value="ECO:0007669"/>
    <property type="project" value="TreeGrafter"/>
</dbReference>
<keyword evidence="4" id="KW-0479">Metal-binding</keyword>
<protein>
    <submittedName>
        <fullName evidence="15">Ficolin-1-like</fullName>
    </submittedName>
</protein>
<dbReference type="AlphaFoldDB" id="A0A6I9XTB6"/>
<feature type="domain" description="Fibrinogen C-terminal" evidence="13">
    <location>
        <begin position="1"/>
        <end position="150"/>
    </location>
</feature>
<evidence type="ECO:0000256" key="5">
    <source>
        <dbReference type="ARBA" id="ARBA00022729"/>
    </source>
</evidence>
<dbReference type="Gene3D" id="3.90.215.10">
    <property type="entry name" value="Gamma Fibrinogen, chain A, domain 1"/>
    <property type="match status" value="1"/>
</dbReference>
<evidence type="ECO:0000256" key="2">
    <source>
        <dbReference type="ARBA" id="ARBA00022525"/>
    </source>
</evidence>
<evidence type="ECO:0000256" key="11">
    <source>
        <dbReference type="ARBA" id="ARBA00023157"/>
    </source>
</evidence>
<dbReference type="Proteomes" id="UP000504617">
    <property type="component" value="Unplaced"/>
</dbReference>
<comment type="subcellular location">
    <subcellularLocation>
        <location evidence="1">Secreted</location>
    </subcellularLocation>
</comment>
<keyword evidence="12" id="KW-0325">Glycoprotein</keyword>
<evidence type="ECO:0000256" key="12">
    <source>
        <dbReference type="ARBA" id="ARBA00023180"/>
    </source>
</evidence>